<evidence type="ECO:0000256" key="11">
    <source>
        <dbReference type="ARBA" id="ARBA00023053"/>
    </source>
</evidence>
<dbReference type="PANTHER" id="PTHR11523:SF47">
    <property type="entry name" value="SODIUM_POTASSIUM-TRANSPORTING ATPASE SUBUNIT BETA-3"/>
    <property type="match status" value="1"/>
</dbReference>
<dbReference type="Gene3D" id="2.60.40.1660">
    <property type="entry name" value="Na, k-atpase alpha subunit"/>
    <property type="match status" value="1"/>
</dbReference>
<dbReference type="GO" id="GO:1990573">
    <property type="term" value="P:potassium ion import across plasma membrane"/>
    <property type="evidence" value="ECO:0007669"/>
    <property type="project" value="TreeGrafter"/>
</dbReference>
<dbReference type="PROSITE" id="PS00391">
    <property type="entry name" value="ATPASE_NA_K_BETA_2"/>
    <property type="match status" value="1"/>
</dbReference>
<evidence type="ECO:0000256" key="16">
    <source>
        <dbReference type="ARBA" id="ARBA00023201"/>
    </source>
</evidence>
<evidence type="ECO:0000256" key="3">
    <source>
        <dbReference type="ARBA" id="ARBA00022448"/>
    </source>
</evidence>
<sequence length="313" mass="35687">MESTGLWDINGSEGWIYVAFKNRSDEVYNDSIQDANKACAEGEYFEQDAAEKKEVCQFKRSVLRQCSGLADSTFGYSEGQPCILVKMNRVIGLRPRGDPHITCAAKRETPLQMQYFPTEGKLDKSYFPYYGKTLHANYVQPVVAVKLLLAEDDYNSELVIECKVEGTDLLNNDERDKFLGRVTFRVKVPVICTALDNRSINTQGQEQKRRHDQVSGECVDKLAFPQQVTSDLSLIWSPSQIVLETSSAHLQNISKMFSAYILAPIGIIKTVGHVDSIVKFVMRFNAFKKNRFKRFVCESDRRRFEITINNKFS</sequence>
<evidence type="ECO:0000313" key="19">
    <source>
        <dbReference type="Proteomes" id="UP000281406"/>
    </source>
</evidence>
<evidence type="ECO:0000256" key="2">
    <source>
        <dbReference type="ARBA" id="ARBA00005876"/>
    </source>
</evidence>
<dbReference type="InterPro" id="IPR038702">
    <property type="entry name" value="Na/K_ATPase_sub_beta_sf"/>
</dbReference>
<gene>
    <name evidence="18" type="ORF">DPX16_7152</name>
</gene>
<dbReference type="EMBL" id="RJVU01075616">
    <property type="protein sequence ID" value="ROI16099.1"/>
    <property type="molecule type" value="Genomic_DNA"/>
</dbReference>
<dbReference type="Pfam" id="PF00287">
    <property type="entry name" value="Na_K-ATPase"/>
    <property type="match status" value="1"/>
</dbReference>
<evidence type="ECO:0000256" key="17">
    <source>
        <dbReference type="ARBA" id="ARBA00041204"/>
    </source>
</evidence>
<evidence type="ECO:0000256" key="14">
    <source>
        <dbReference type="ARBA" id="ARBA00023157"/>
    </source>
</evidence>
<dbReference type="PANTHER" id="PTHR11523">
    <property type="entry name" value="SODIUM/POTASSIUM-DEPENDENT ATPASE BETA SUBUNIT"/>
    <property type="match status" value="1"/>
</dbReference>
<evidence type="ECO:0000256" key="9">
    <source>
        <dbReference type="ARBA" id="ARBA00022968"/>
    </source>
</evidence>
<reference evidence="18 19" key="1">
    <citation type="submission" date="2018-10" db="EMBL/GenBank/DDBJ databases">
        <title>Genome assembly for a Yunnan-Guizhou Plateau 3E fish, Anabarilius grahami (Regan), and its evolutionary and genetic applications.</title>
        <authorList>
            <person name="Jiang W."/>
        </authorList>
    </citation>
    <scope>NUCLEOTIDE SEQUENCE [LARGE SCALE GENOMIC DNA]</scope>
    <source>
        <strain evidence="18">AG-KIZ</strain>
        <tissue evidence="18">Muscle</tissue>
    </source>
</reference>
<evidence type="ECO:0000256" key="12">
    <source>
        <dbReference type="ARBA" id="ARBA00023065"/>
    </source>
</evidence>
<keyword evidence="5" id="KW-0633">Potassium transport</keyword>
<dbReference type="AlphaFoldDB" id="A0A3N0XI64"/>
<dbReference type="OrthoDB" id="5912413at2759"/>
<evidence type="ECO:0000256" key="5">
    <source>
        <dbReference type="ARBA" id="ARBA00022538"/>
    </source>
</evidence>
<evidence type="ECO:0000256" key="8">
    <source>
        <dbReference type="ARBA" id="ARBA00022958"/>
    </source>
</evidence>
<protein>
    <recommendedName>
        <fullName evidence="17">Sodium/potassium-transporting ATPase subunit beta-3</fullName>
    </recommendedName>
</protein>
<keyword evidence="15" id="KW-0325">Glycoprotein</keyword>
<keyword evidence="8" id="KW-0630">Potassium</keyword>
<keyword evidence="7" id="KW-0812">Transmembrane</keyword>
<keyword evidence="16" id="KW-0739">Sodium transport</keyword>
<keyword evidence="14" id="KW-1015">Disulfide bond</keyword>
<keyword evidence="4" id="KW-1003">Cell membrane</keyword>
<name>A0A3N0XI64_ANAGA</name>
<keyword evidence="13" id="KW-0472">Membrane</keyword>
<comment type="similarity">
    <text evidence="2">Belongs to the X(+)/potassium ATPases subunit beta family.</text>
</comment>
<dbReference type="GO" id="GO:0001671">
    <property type="term" value="F:ATPase activator activity"/>
    <property type="evidence" value="ECO:0007669"/>
    <property type="project" value="TreeGrafter"/>
</dbReference>
<evidence type="ECO:0000256" key="1">
    <source>
        <dbReference type="ARBA" id="ARBA00004401"/>
    </source>
</evidence>
<evidence type="ECO:0000256" key="6">
    <source>
        <dbReference type="ARBA" id="ARBA00022607"/>
    </source>
</evidence>
<accession>A0A3N0XI64</accession>
<proteinExistence type="inferred from homology"/>
<organism evidence="18 19">
    <name type="scientific">Anabarilius grahami</name>
    <name type="common">Kanglang fish</name>
    <name type="synonym">Barilius grahami</name>
    <dbReference type="NCBI Taxonomy" id="495550"/>
    <lineage>
        <taxon>Eukaryota</taxon>
        <taxon>Metazoa</taxon>
        <taxon>Chordata</taxon>
        <taxon>Craniata</taxon>
        <taxon>Vertebrata</taxon>
        <taxon>Euteleostomi</taxon>
        <taxon>Actinopterygii</taxon>
        <taxon>Neopterygii</taxon>
        <taxon>Teleostei</taxon>
        <taxon>Ostariophysi</taxon>
        <taxon>Cypriniformes</taxon>
        <taxon>Xenocyprididae</taxon>
        <taxon>Xenocypridinae</taxon>
        <taxon>Xenocypridinae incertae sedis</taxon>
        <taxon>Anabarilius</taxon>
    </lineage>
</organism>
<evidence type="ECO:0000256" key="4">
    <source>
        <dbReference type="ARBA" id="ARBA00022475"/>
    </source>
</evidence>
<dbReference type="GO" id="GO:0030007">
    <property type="term" value="P:intracellular potassium ion homeostasis"/>
    <property type="evidence" value="ECO:0007669"/>
    <property type="project" value="TreeGrafter"/>
</dbReference>
<keyword evidence="19" id="KW-1185">Reference proteome</keyword>
<keyword evidence="9" id="KW-0735">Signal-anchor</keyword>
<dbReference type="GO" id="GO:0005890">
    <property type="term" value="C:sodium:potassium-exchanging ATPase complex"/>
    <property type="evidence" value="ECO:0007669"/>
    <property type="project" value="InterPro"/>
</dbReference>
<evidence type="ECO:0000256" key="15">
    <source>
        <dbReference type="ARBA" id="ARBA00023180"/>
    </source>
</evidence>
<keyword evidence="12" id="KW-0406">Ion transport</keyword>
<dbReference type="GO" id="GO:0036376">
    <property type="term" value="P:sodium ion export across plasma membrane"/>
    <property type="evidence" value="ECO:0007669"/>
    <property type="project" value="TreeGrafter"/>
</dbReference>
<keyword evidence="3" id="KW-0813">Transport</keyword>
<evidence type="ECO:0000256" key="10">
    <source>
        <dbReference type="ARBA" id="ARBA00022989"/>
    </source>
</evidence>
<evidence type="ECO:0000256" key="13">
    <source>
        <dbReference type="ARBA" id="ARBA00023136"/>
    </source>
</evidence>
<evidence type="ECO:0000256" key="7">
    <source>
        <dbReference type="ARBA" id="ARBA00022692"/>
    </source>
</evidence>
<dbReference type="InterPro" id="IPR000402">
    <property type="entry name" value="Na/K_ATPase_sub_beta"/>
</dbReference>
<dbReference type="Proteomes" id="UP000281406">
    <property type="component" value="Unassembled WGS sequence"/>
</dbReference>
<evidence type="ECO:0000313" key="18">
    <source>
        <dbReference type="EMBL" id="ROI16099.1"/>
    </source>
</evidence>
<keyword evidence="6" id="KW-0740">Sodium/potassium transport</keyword>
<comment type="subcellular location">
    <subcellularLocation>
        <location evidence="1">Cell membrane</location>
        <topology evidence="1">Single-pass type II membrane protein</topology>
    </subcellularLocation>
</comment>
<dbReference type="GO" id="GO:0006883">
    <property type="term" value="P:intracellular sodium ion homeostasis"/>
    <property type="evidence" value="ECO:0007669"/>
    <property type="project" value="TreeGrafter"/>
</dbReference>
<keyword evidence="10" id="KW-1133">Transmembrane helix</keyword>
<keyword evidence="11" id="KW-0915">Sodium</keyword>
<comment type="caution">
    <text evidence="18">The sequence shown here is derived from an EMBL/GenBank/DDBJ whole genome shotgun (WGS) entry which is preliminary data.</text>
</comment>